<feature type="transmembrane region" description="Helical" evidence="14">
    <location>
        <begin position="241"/>
        <end position="261"/>
    </location>
</feature>
<dbReference type="InterPro" id="IPR008915">
    <property type="entry name" value="Peptidase_M50"/>
</dbReference>
<name>A0ABT0K0Y3_9ACTN</name>
<sequence>MTDQRSQASSDAHGGPGGSGQPPGQRPGQPGGERPAGMTLGRVRGVPILVSPFALVFAVLVAYLLSDSIRDRLPDASDGQVLGLAAAISVGFLASLLAHELGHALVALRLGHTVRSVTLHGFAGFTEFEPEPRSAGRMFLITFSGPAVNGILAGACELGLLAVSGDSHLGVVLRDLGLVNLTLFVFNLAPGLPLDGGRIVVAAVWAATGDQLRGLRAGAYGGFVVAGALVVWGSMVGGEGIGLFYTYALAGFLAFAAYQSLRAAQLRGRLPGLSAGRLVRRTLPVEGAVPLAEALRRAQEVGATAVAVIGRDGAPQKIMNGSAVDALPEHRRPWMSVDEVSREIGPGMVFDADLEGEDLLAAVQRAPASEYLVIQGGRPVGVLAMVDLVARLDPAAAARMVAHR</sequence>
<keyword evidence="5 14" id="KW-0812">Transmembrane</keyword>
<dbReference type="Proteomes" id="UP001201873">
    <property type="component" value="Unassembled WGS sequence"/>
</dbReference>
<accession>A0ABT0K0Y3</accession>
<keyword evidence="10 14" id="KW-1133">Transmembrane helix</keyword>
<keyword evidence="18" id="KW-1185">Reference proteome</keyword>
<evidence type="ECO:0000256" key="3">
    <source>
        <dbReference type="ARBA" id="ARBA00022475"/>
    </source>
</evidence>
<evidence type="ECO:0000256" key="15">
    <source>
        <dbReference type="SAM" id="MobiDB-lite"/>
    </source>
</evidence>
<evidence type="ECO:0000256" key="8">
    <source>
        <dbReference type="ARBA" id="ARBA00022801"/>
    </source>
</evidence>
<evidence type="ECO:0000256" key="7">
    <source>
        <dbReference type="ARBA" id="ARBA00022737"/>
    </source>
</evidence>
<dbReference type="RefSeq" id="WP_248825636.1">
    <property type="nucleotide sequence ID" value="NZ_JALKFT010000016.1"/>
</dbReference>
<evidence type="ECO:0000256" key="2">
    <source>
        <dbReference type="ARBA" id="ARBA00007931"/>
    </source>
</evidence>
<feature type="transmembrane region" description="Helical" evidence="14">
    <location>
        <begin position="217"/>
        <end position="235"/>
    </location>
</feature>
<keyword evidence="9 14" id="KW-0862">Zinc</keyword>
<keyword evidence="11 14" id="KW-0482">Metalloprotease</keyword>
<dbReference type="PANTHER" id="PTHR39188">
    <property type="entry name" value="MEMBRANE-ASSOCIATED ZINC METALLOPROTEASE M50B"/>
    <property type="match status" value="1"/>
</dbReference>
<proteinExistence type="inferred from homology"/>
<keyword evidence="3 14" id="KW-1003">Cell membrane</keyword>
<comment type="caution">
    <text evidence="17">The sequence shown here is derived from an EMBL/GenBank/DDBJ whole genome shotgun (WGS) entry which is preliminary data.</text>
</comment>
<evidence type="ECO:0000313" key="17">
    <source>
        <dbReference type="EMBL" id="MCK9877390.1"/>
    </source>
</evidence>
<keyword evidence="8 14" id="KW-0378">Hydrolase</keyword>
<evidence type="ECO:0000256" key="11">
    <source>
        <dbReference type="ARBA" id="ARBA00023049"/>
    </source>
</evidence>
<evidence type="ECO:0000256" key="5">
    <source>
        <dbReference type="ARBA" id="ARBA00022692"/>
    </source>
</evidence>
<dbReference type="Pfam" id="PF02163">
    <property type="entry name" value="Peptidase_M50"/>
    <property type="match status" value="2"/>
</dbReference>
<organism evidence="17 18">
    <name type="scientific">Frankia umida</name>
    <dbReference type="NCBI Taxonomy" id="573489"/>
    <lineage>
        <taxon>Bacteria</taxon>
        <taxon>Bacillati</taxon>
        <taxon>Actinomycetota</taxon>
        <taxon>Actinomycetes</taxon>
        <taxon>Frankiales</taxon>
        <taxon>Frankiaceae</taxon>
        <taxon>Frankia</taxon>
    </lineage>
</organism>
<feature type="transmembrane region" description="Helical" evidence="14">
    <location>
        <begin position="81"/>
        <end position="99"/>
    </location>
</feature>
<keyword evidence="4 14" id="KW-0645">Protease</keyword>
<feature type="domain" description="Peptidase M50" evidence="16">
    <location>
        <begin position="176"/>
        <end position="212"/>
    </location>
</feature>
<evidence type="ECO:0000256" key="10">
    <source>
        <dbReference type="ARBA" id="ARBA00022989"/>
    </source>
</evidence>
<evidence type="ECO:0000256" key="13">
    <source>
        <dbReference type="ARBA" id="ARBA00023136"/>
    </source>
</evidence>
<comment type="subcellular location">
    <subcellularLocation>
        <location evidence="1 14">Cell membrane</location>
        <topology evidence="1 14">Multi-pass membrane protein</topology>
    </subcellularLocation>
</comment>
<comment type="cofactor">
    <cofactor evidence="14">
        <name>Zn(2+)</name>
        <dbReference type="ChEBI" id="CHEBI:29105"/>
    </cofactor>
    <text evidence="14">Binds 1 zinc ion per subunit.</text>
</comment>
<reference evidence="17 18" key="1">
    <citation type="submission" date="2022-04" db="EMBL/GenBank/DDBJ databases">
        <title>Genome diversity in the genus Frankia.</title>
        <authorList>
            <person name="Carlos-Shanley C."/>
            <person name="Hahn D."/>
        </authorList>
    </citation>
    <scope>NUCLEOTIDE SEQUENCE [LARGE SCALE GENOMIC DNA]</scope>
    <source>
        <strain evidence="17 18">Ag45/Mut15</strain>
    </source>
</reference>
<dbReference type="PANTHER" id="PTHR39188:SF3">
    <property type="entry name" value="STAGE IV SPORULATION PROTEIN FB"/>
    <property type="match status" value="1"/>
</dbReference>
<gene>
    <name evidence="17" type="ORF">MXD59_16710</name>
</gene>
<feature type="transmembrane region" description="Helical" evidence="14">
    <location>
        <begin position="46"/>
        <end position="66"/>
    </location>
</feature>
<comment type="similarity">
    <text evidence="2 14">Belongs to the peptidase M50B family.</text>
</comment>
<feature type="transmembrane region" description="Helical" evidence="14">
    <location>
        <begin position="138"/>
        <end position="163"/>
    </location>
</feature>
<keyword evidence="12" id="KW-0129">CBS domain</keyword>
<evidence type="ECO:0000256" key="1">
    <source>
        <dbReference type="ARBA" id="ARBA00004651"/>
    </source>
</evidence>
<feature type="domain" description="Peptidase M50" evidence="16">
    <location>
        <begin position="88"/>
        <end position="165"/>
    </location>
</feature>
<dbReference type="CDD" id="cd06164">
    <property type="entry name" value="S2P-M50_SpoIVFB_CBS"/>
    <property type="match status" value="1"/>
</dbReference>
<evidence type="ECO:0000313" key="18">
    <source>
        <dbReference type="Proteomes" id="UP001201873"/>
    </source>
</evidence>
<keyword evidence="6 14" id="KW-0479">Metal-binding</keyword>
<keyword evidence="7" id="KW-0677">Repeat</keyword>
<evidence type="ECO:0000256" key="14">
    <source>
        <dbReference type="PIRNR" id="PIRNR006404"/>
    </source>
</evidence>
<evidence type="ECO:0000256" key="6">
    <source>
        <dbReference type="ARBA" id="ARBA00022723"/>
    </source>
</evidence>
<evidence type="ECO:0000256" key="4">
    <source>
        <dbReference type="ARBA" id="ARBA00022670"/>
    </source>
</evidence>
<evidence type="ECO:0000256" key="12">
    <source>
        <dbReference type="ARBA" id="ARBA00023122"/>
    </source>
</evidence>
<dbReference type="EMBL" id="JALKFT010000016">
    <property type="protein sequence ID" value="MCK9877390.1"/>
    <property type="molecule type" value="Genomic_DNA"/>
</dbReference>
<dbReference type="PIRSF" id="PIRSF006404">
    <property type="entry name" value="UCP006404_Pept_M50_CBS"/>
    <property type="match status" value="1"/>
</dbReference>
<feature type="region of interest" description="Disordered" evidence="15">
    <location>
        <begin position="1"/>
        <end position="38"/>
    </location>
</feature>
<evidence type="ECO:0000256" key="9">
    <source>
        <dbReference type="ARBA" id="ARBA00022833"/>
    </source>
</evidence>
<feature type="compositionally biased region" description="Low complexity" evidence="15">
    <location>
        <begin position="22"/>
        <end position="37"/>
    </location>
</feature>
<dbReference type="InterPro" id="IPR016483">
    <property type="entry name" value="UCP006404_Pept_M50_CBS"/>
</dbReference>
<protein>
    <recommendedName>
        <fullName evidence="14">Zinc metalloprotease</fullName>
    </recommendedName>
</protein>
<keyword evidence="13 14" id="KW-0472">Membrane</keyword>
<feature type="compositionally biased region" description="Polar residues" evidence="15">
    <location>
        <begin position="1"/>
        <end position="10"/>
    </location>
</feature>
<evidence type="ECO:0000259" key="16">
    <source>
        <dbReference type="Pfam" id="PF02163"/>
    </source>
</evidence>